<dbReference type="OrthoDB" id="9805533at2"/>
<comment type="similarity">
    <text evidence="1">Belongs to the complex I 51 kDa subunit family.</text>
</comment>
<proteinExistence type="inferred from homology"/>
<dbReference type="Gene3D" id="1.20.1440.230">
    <property type="entry name" value="NADH-ubiquinone oxidoreductase 51kDa subunit, iron-sulphur binding domain"/>
    <property type="match status" value="1"/>
</dbReference>
<dbReference type="PANTHER" id="PTHR43578">
    <property type="entry name" value="NADH-QUINONE OXIDOREDUCTASE SUBUNIT F"/>
    <property type="match status" value="1"/>
</dbReference>
<dbReference type="Gene3D" id="3.10.20.600">
    <property type="match status" value="1"/>
</dbReference>
<evidence type="ECO:0000256" key="1">
    <source>
        <dbReference type="ARBA" id="ARBA00007523"/>
    </source>
</evidence>
<dbReference type="Gene3D" id="3.40.50.11540">
    <property type="entry name" value="NADH-ubiquinone oxidoreductase 51kDa subunit"/>
    <property type="match status" value="1"/>
</dbReference>
<dbReference type="GO" id="GO:0046872">
    <property type="term" value="F:metal ion binding"/>
    <property type="evidence" value="ECO:0007669"/>
    <property type="project" value="UniProtKB-KW"/>
</dbReference>
<dbReference type="InterPro" id="IPR019575">
    <property type="entry name" value="Nuop51_4Fe4S-bd"/>
</dbReference>
<dbReference type="Proteomes" id="UP000190102">
    <property type="component" value="Unassembled WGS sequence"/>
</dbReference>
<dbReference type="FunFam" id="1.20.1440.230:FF:000001">
    <property type="entry name" value="Mitochondrial NADH dehydrogenase flavoprotein 1"/>
    <property type="match status" value="1"/>
</dbReference>
<dbReference type="SUPFAM" id="SSF142019">
    <property type="entry name" value="Nqo1 FMN-binding domain-like"/>
    <property type="match status" value="1"/>
</dbReference>
<dbReference type="GO" id="GO:0051539">
    <property type="term" value="F:4 iron, 4 sulfur cluster binding"/>
    <property type="evidence" value="ECO:0007669"/>
    <property type="project" value="UniProtKB-KW"/>
</dbReference>
<dbReference type="AlphaFoldDB" id="A0A1T4MXB6"/>
<dbReference type="FunFam" id="3.40.50.11540:FF:000001">
    <property type="entry name" value="NADH dehydrogenase [ubiquinone] flavoprotein 1, mitochondrial"/>
    <property type="match status" value="1"/>
</dbReference>
<keyword evidence="3" id="KW-0479">Metal-binding</keyword>
<dbReference type="Gene3D" id="6.10.250.1450">
    <property type="match status" value="1"/>
</dbReference>
<gene>
    <name evidence="7" type="ORF">SAMN02745119_01432</name>
</gene>
<name>A0A1T4MXB6_9BACT</name>
<dbReference type="Gene3D" id="3.40.30.10">
    <property type="entry name" value="Glutaredoxin"/>
    <property type="match status" value="1"/>
</dbReference>
<dbReference type="RefSeq" id="WP_078789747.1">
    <property type="nucleotide sequence ID" value="NZ_FUWR01000006.1"/>
</dbReference>
<evidence type="ECO:0000256" key="5">
    <source>
        <dbReference type="ARBA" id="ARBA00023014"/>
    </source>
</evidence>
<dbReference type="InterPro" id="IPR011538">
    <property type="entry name" value="Nuo51_FMN-bd"/>
</dbReference>
<evidence type="ECO:0000256" key="2">
    <source>
        <dbReference type="ARBA" id="ARBA00022485"/>
    </source>
</evidence>
<evidence type="ECO:0000256" key="3">
    <source>
        <dbReference type="ARBA" id="ARBA00022723"/>
    </source>
</evidence>
<keyword evidence="8" id="KW-1185">Reference proteome</keyword>
<dbReference type="Pfam" id="PF01512">
    <property type="entry name" value="Complex1_51K"/>
    <property type="match status" value="1"/>
</dbReference>
<dbReference type="PANTHER" id="PTHR43578:SF3">
    <property type="entry name" value="NADH-QUINONE OXIDOREDUCTASE SUBUNIT F"/>
    <property type="match status" value="1"/>
</dbReference>
<dbReference type="EMBL" id="FUWR01000006">
    <property type="protein sequence ID" value="SJZ71425.1"/>
    <property type="molecule type" value="Genomic_DNA"/>
</dbReference>
<dbReference type="SUPFAM" id="SSF140490">
    <property type="entry name" value="Nqo1C-terminal domain-like"/>
    <property type="match status" value="1"/>
</dbReference>
<dbReference type="InterPro" id="IPR037207">
    <property type="entry name" value="Nuop51_4Fe4S-bd_sf"/>
</dbReference>
<dbReference type="GO" id="GO:0010181">
    <property type="term" value="F:FMN binding"/>
    <property type="evidence" value="ECO:0007669"/>
    <property type="project" value="InterPro"/>
</dbReference>
<evidence type="ECO:0000313" key="8">
    <source>
        <dbReference type="Proteomes" id="UP000190102"/>
    </source>
</evidence>
<dbReference type="InterPro" id="IPR037225">
    <property type="entry name" value="Nuo51_FMN-bd_sf"/>
</dbReference>
<dbReference type="Pfam" id="PF01257">
    <property type="entry name" value="2Fe-2S_thioredx"/>
    <property type="match status" value="1"/>
</dbReference>
<dbReference type="InterPro" id="IPR036249">
    <property type="entry name" value="Thioredoxin-like_sf"/>
</dbReference>
<keyword evidence="5" id="KW-0411">Iron-sulfur</keyword>
<evidence type="ECO:0000256" key="4">
    <source>
        <dbReference type="ARBA" id="ARBA00023004"/>
    </source>
</evidence>
<dbReference type="GO" id="GO:0008137">
    <property type="term" value="F:NADH dehydrogenase (ubiquinone) activity"/>
    <property type="evidence" value="ECO:0007669"/>
    <property type="project" value="InterPro"/>
</dbReference>
<accession>A0A1T4MXB6</accession>
<protein>
    <submittedName>
        <fullName evidence="7">NAD(P)-dependent nickel-iron dehydrogenase flavin-containing subunit</fullName>
    </submittedName>
</protein>
<reference evidence="8" key="1">
    <citation type="submission" date="2017-02" db="EMBL/GenBank/DDBJ databases">
        <authorList>
            <person name="Varghese N."/>
            <person name="Submissions S."/>
        </authorList>
    </citation>
    <scope>NUCLEOTIDE SEQUENCE [LARGE SCALE GENOMIC DNA]</scope>
    <source>
        <strain evidence="8">ATCC BAA-34</strain>
    </source>
</reference>
<dbReference type="Pfam" id="PF10589">
    <property type="entry name" value="NADH_4Fe-4S"/>
    <property type="match status" value="1"/>
</dbReference>
<feature type="domain" description="NADH-ubiquinone oxidoreductase 51kDa subunit iron-sulphur binding" evidence="6">
    <location>
        <begin position="448"/>
        <end position="493"/>
    </location>
</feature>
<sequence>MNRVELAELAETVTAQQQSCRLRLLVCCGTPCVAAGAEAVVAALREKLAALGNPADLELVGTGCQGPCSRGPLLTVLRPGQPEQVWQKTTPELAVSILEAELQQAPVPDENLLPADWPFFTRQTRLVLANSGRIDPENLEQYIACGGYESLAQVLHDMTPDQACDSVVQSGLRGRGGGGYPTGLKWQLVRKGSGSRKFIVANGDEGDPGAYMDRSLMESDPHRILEGIAIAGYAIGAEQGYIYVRGEYPVAAQRLRKAIKDAERAGLLGSRVLDSSFSFRIDIRIGAGAFVCGEETALLASIMGRRGQPRIRPPYPAEAGLWGCPTLINNVETFGNIPSIFSIGPQAFNAIGNGKSRGTKVFALCGEVVNNGLIEVPMGIPLREIVFEIGGGLANGAAFKAAQTGGPSGGCIPAEKLDTPVDYENLQALGSIMGSGGLIVMGEQSCMVDVARFFMEFCLDESCGKCVPCRTGTVEIYRLLSRICNGSASQRDLQTLEQLCQMVKDTSLCGLGAAAPNPVLSTLRWFRAEYEAHVSQRRCPAGVCTMDQLPLHLLGEQLLQRIAALRCDGEGY</sequence>
<keyword evidence="4" id="KW-0408">Iron</keyword>
<keyword evidence="2" id="KW-0004">4Fe-4S</keyword>
<dbReference type="CDD" id="cd02980">
    <property type="entry name" value="TRX_Fd_family"/>
    <property type="match status" value="1"/>
</dbReference>
<dbReference type="PROSITE" id="PS00645">
    <property type="entry name" value="COMPLEX1_51K_2"/>
    <property type="match status" value="1"/>
</dbReference>
<dbReference type="STRING" id="115783.SAMN02745119_01432"/>
<evidence type="ECO:0000313" key="7">
    <source>
        <dbReference type="EMBL" id="SJZ71425.1"/>
    </source>
</evidence>
<dbReference type="InterPro" id="IPR001949">
    <property type="entry name" value="NADH-UbQ_OxRdtase_51kDa_CS"/>
</dbReference>
<evidence type="ECO:0000259" key="6">
    <source>
        <dbReference type="SMART" id="SM00928"/>
    </source>
</evidence>
<dbReference type="SMART" id="SM00928">
    <property type="entry name" value="NADH_4Fe-4S"/>
    <property type="match status" value="1"/>
</dbReference>
<organism evidence="7 8">
    <name type="scientific">Trichlorobacter thiogenes</name>
    <dbReference type="NCBI Taxonomy" id="115783"/>
    <lineage>
        <taxon>Bacteria</taxon>
        <taxon>Pseudomonadati</taxon>
        <taxon>Thermodesulfobacteriota</taxon>
        <taxon>Desulfuromonadia</taxon>
        <taxon>Geobacterales</taxon>
        <taxon>Geobacteraceae</taxon>
        <taxon>Trichlorobacter</taxon>
    </lineage>
</organism>
<dbReference type="SUPFAM" id="SSF52833">
    <property type="entry name" value="Thioredoxin-like"/>
    <property type="match status" value="1"/>
</dbReference>
<dbReference type="SUPFAM" id="SSF142984">
    <property type="entry name" value="Nqo1 middle domain-like"/>
    <property type="match status" value="1"/>
</dbReference>